<sequence>MVLYVRPSNISTFFMRKSVLIFPKPSNCHSLISSSQKLHISSSSNGPRNTKYHNSHTDHLLHDPGTITSLNEAKALHALVITVGSFPTQKPIFLHNNIISKYVSFGDIVMARKLFDKMPQRNVVSYNNMINCYCRAGALQEGLNLFSNMRRSDFKPTQYTFGSLLSCHSLDVFEGMQLHALIVKIGFIYVDVFSGTSLLGMYGRHGYLDECLGIFEVMPEKNSVAWNSMISIFGQMGYIEDCILMLSELMMEPIRLSECTFISVLSSLEEDDMRLGEQIHGLVIKYGFNNIASVCNCLISMYAKSATTCLAEKMFGCAPVKDIVSWNTVIGAMANSDRPIKALDIFQKMCTTGSSPNETTFSNLLNSCSNLKDLSYGECIHAMMIKMSFESYVYSGSGLITFYGKFDKVREAHTCFESISQKNLVSWNLLMLAYSNMGSSSIRLLREMTRLGYYPNEQSFSIVIKSSLKLELLQLHSLTIKMGYHENPYVSSSLISSYAKNNLVSDALIFVGSNNIELPVVSSNIIAWIYNRTGQYEKTQELYAAMENPDSISWNILIAACSRNGDYKETFELFDHMRRTKICPDNCTFASLFSVCSRLCNLALGRSLHGLLVKTDFKLCDMLVCNTMIDMYGKCGCIGSSITIFSEMTEKNIISWTALVSALGLHGHADEAIDRFMEMVRMGIEPDKVAFLAVLSACRHVGLVEQGMDLLNQMKLKYGVEPDVDHYLIAIDLLTKYGRIKEAEQLILGMPMAPNAQIWRCFLDGCKKQSDIRSLAT</sequence>
<name>A0ABD3ENS4_9LAMI</name>
<dbReference type="AlphaFoldDB" id="A0ABD3ENS4"/>
<protein>
    <recommendedName>
        <fullName evidence="5">Pentatricopeptide repeat-containing protein</fullName>
    </recommendedName>
</protein>
<feature type="repeat" description="PPR" evidence="2">
    <location>
        <begin position="122"/>
        <end position="156"/>
    </location>
</feature>
<gene>
    <name evidence="3" type="ORF">CASFOL_000247</name>
</gene>
<evidence type="ECO:0000313" key="3">
    <source>
        <dbReference type="EMBL" id="KAL3655851.1"/>
    </source>
</evidence>
<dbReference type="FunFam" id="1.25.40.10:FF:000242">
    <property type="entry name" value="Pentatricopeptide repeat-containing protein"/>
    <property type="match status" value="1"/>
</dbReference>
<proteinExistence type="predicted"/>
<evidence type="ECO:0000313" key="4">
    <source>
        <dbReference type="Proteomes" id="UP001632038"/>
    </source>
</evidence>
<feature type="repeat" description="PPR" evidence="2">
    <location>
        <begin position="191"/>
        <end position="225"/>
    </location>
</feature>
<evidence type="ECO:0000256" key="2">
    <source>
        <dbReference type="PROSITE-ProRule" id="PRU00708"/>
    </source>
</evidence>
<keyword evidence="4" id="KW-1185">Reference proteome</keyword>
<dbReference type="PANTHER" id="PTHR47926:SF423">
    <property type="entry name" value="REPEAT-CONTAINING PROTEIN, PUTATIVE-RELATED"/>
    <property type="match status" value="1"/>
</dbReference>
<reference evidence="4" key="1">
    <citation type="journal article" date="2024" name="IScience">
        <title>Strigolactones Initiate the Formation of Haustorium-like Structures in Castilleja.</title>
        <authorList>
            <person name="Buerger M."/>
            <person name="Peterson D."/>
            <person name="Chory J."/>
        </authorList>
    </citation>
    <scope>NUCLEOTIDE SEQUENCE [LARGE SCALE GENOMIC DNA]</scope>
</reference>
<evidence type="ECO:0008006" key="5">
    <source>
        <dbReference type="Google" id="ProtNLM"/>
    </source>
</evidence>
<evidence type="ECO:0000256" key="1">
    <source>
        <dbReference type="ARBA" id="ARBA00022737"/>
    </source>
</evidence>
<feature type="repeat" description="PPR" evidence="2">
    <location>
        <begin position="550"/>
        <end position="584"/>
    </location>
</feature>
<dbReference type="EMBL" id="JAVIJP010000001">
    <property type="protein sequence ID" value="KAL3655851.1"/>
    <property type="molecule type" value="Genomic_DNA"/>
</dbReference>
<dbReference type="Pfam" id="PF13041">
    <property type="entry name" value="PPR_2"/>
    <property type="match status" value="4"/>
</dbReference>
<dbReference type="InterPro" id="IPR011990">
    <property type="entry name" value="TPR-like_helical_dom_sf"/>
</dbReference>
<dbReference type="PANTHER" id="PTHR47926">
    <property type="entry name" value="PENTATRICOPEPTIDE REPEAT-CONTAINING PROTEIN"/>
    <property type="match status" value="1"/>
</dbReference>
<dbReference type="FunFam" id="1.25.40.10:FF:000073">
    <property type="entry name" value="Pentatricopeptide repeat-containing protein chloroplastic"/>
    <property type="match status" value="1"/>
</dbReference>
<dbReference type="InterPro" id="IPR002885">
    <property type="entry name" value="PPR_rpt"/>
</dbReference>
<keyword evidence="1" id="KW-0677">Repeat</keyword>
<dbReference type="Proteomes" id="UP001632038">
    <property type="component" value="Unassembled WGS sequence"/>
</dbReference>
<organism evidence="3 4">
    <name type="scientific">Castilleja foliolosa</name>
    <dbReference type="NCBI Taxonomy" id="1961234"/>
    <lineage>
        <taxon>Eukaryota</taxon>
        <taxon>Viridiplantae</taxon>
        <taxon>Streptophyta</taxon>
        <taxon>Embryophyta</taxon>
        <taxon>Tracheophyta</taxon>
        <taxon>Spermatophyta</taxon>
        <taxon>Magnoliopsida</taxon>
        <taxon>eudicotyledons</taxon>
        <taxon>Gunneridae</taxon>
        <taxon>Pentapetalae</taxon>
        <taxon>asterids</taxon>
        <taxon>lamiids</taxon>
        <taxon>Lamiales</taxon>
        <taxon>Orobanchaceae</taxon>
        <taxon>Pedicularideae</taxon>
        <taxon>Castillejinae</taxon>
        <taxon>Castilleja</taxon>
    </lineage>
</organism>
<comment type="caution">
    <text evidence="3">The sequence shown here is derived from an EMBL/GenBank/DDBJ whole genome shotgun (WGS) entry which is preliminary data.</text>
</comment>
<dbReference type="InterPro" id="IPR046960">
    <property type="entry name" value="PPR_At4g14850-like_plant"/>
</dbReference>
<dbReference type="PROSITE" id="PS51375">
    <property type="entry name" value="PPR"/>
    <property type="match status" value="5"/>
</dbReference>
<feature type="repeat" description="PPR" evidence="2">
    <location>
        <begin position="652"/>
        <end position="686"/>
    </location>
</feature>
<accession>A0ABD3ENS4</accession>
<dbReference type="NCBIfam" id="TIGR00756">
    <property type="entry name" value="PPR"/>
    <property type="match status" value="5"/>
</dbReference>
<dbReference type="FunFam" id="1.25.40.10:FF:001096">
    <property type="entry name" value="Pentatricopeptide repeat-containing protein"/>
    <property type="match status" value="1"/>
</dbReference>
<dbReference type="Pfam" id="PF01535">
    <property type="entry name" value="PPR"/>
    <property type="match status" value="2"/>
</dbReference>
<dbReference type="Gene3D" id="1.25.40.10">
    <property type="entry name" value="Tetratricopeptide repeat domain"/>
    <property type="match status" value="6"/>
</dbReference>
<feature type="repeat" description="PPR" evidence="2">
    <location>
        <begin position="322"/>
        <end position="356"/>
    </location>
</feature>